<evidence type="ECO:0000259" key="4">
    <source>
        <dbReference type="Pfam" id="PF02576"/>
    </source>
</evidence>
<sequence length="155" mass="17624">MISNEKITEIIREKVEADGFYIVDVVVKSGNRIQIEIDSEQGVPIEYCVSLSRLIEQSLDRESEDFELEVSSPGIGQPLKILRQYLKIIGKEIEVLTTDGLKIAGVLSQADENGFQLKEEKMVKPEGKKRKELQVIDHAFNFEDVKSVKEVIKFK</sequence>
<dbReference type="SUPFAM" id="SSF75420">
    <property type="entry name" value="YhbC-like, N-terminal domain"/>
    <property type="match status" value="1"/>
</dbReference>
<evidence type="ECO:0000256" key="2">
    <source>
        <dbReference type="ARBA" id="ARBA00022517"/>
    </source>
</evidence>
<dbReference type="PANTHER" id="PTHR33867">
    <property type="entry name" value="RIBOSOME MATURATION FACTOR RIMP"/>
    <property type="match status" value="1"/>
</dbReference>
<dbReference type="RefSeq" id="WP_079556485.1">
    <property type="nucleotide sequence ID" value="NZ_CP021904.1"/>
</dbReference>
<dbReference type="GO" id="GO:0000028">
    <property type="term" value="P:ribosomal small subunit assembly"/>
    <property type="evidence" value="ECO:0007669"/>
    <property type="project" value="TreeGrafter"/>
</dbReference>
<protein>
    <recommendedName>
        <fullName evidence="3">Ribosome maturation factor RimP</fullName>
    </recommendedName>
</protein>
<dbReference type="EMBL" id="FUYV01000002">
    <property type="protein sequence ID" value="SKB52406.1"/>
    <property type="molecule type" value="Genomic_DNA"/>
</dbReference>
<reference evidence="5 6" key="1">
    <citation type="submission" date="2017-02" db="EMBL/GenBank/DDBJ databases">
        <authorList>
            <person name="Peterson S.W."/>
        </authorList>
    </citation>
    <scope>NUCLEOTIDE SEQUENCE [LARGE SCALE GENOMIC DNA]</scope>
    <source>
        <strain evidence="5 6">DSM 24412</strain>
    </source>
</reference>
<keyword evidence="1 3" id="KW-0963">Cytoplasm</keyword>
<comment type="similarity">
    <text evidence="3">Belongs to the RimP family.</text>
</comment>
<accession>A0A1T5BZ41</accession>
<dbReference type="GO" id="GO:0006412">
    <property type="term" value="P:translation"/>
    <property type="evidence" value="ECO:0007669"/>
    <property type="project" value="TreeGrafter"/>
</dbReference>
<dbReference type="AlphaFoldDB" id="A0A1T5BZ41"/>
<name>A0A1T5BZ41_9BACT</name>
<evidence type="ECO:0000313" key="6">
    <source>
        <dbReference type="Proteomes" id="UP000191055"/>
    </source>
</evidence>
<evidence type="ECO:0000256" key="1">
    <source>
        <dbReference type="ARBA" id="ARBA00022490"/>
    </source>
</evidence>
<comment type="function">
    <text evidence="3">Required for maturation of 30S ribosomal subunits.</text>
</comment>
<gene>
    <name evidence="3" type="primary">rimP</name>
    <name evidence="5" type="ORF">SAMN03080601_00697</name>
</gene>
<dbReference type="InterPro" id="IPR028989">
    <property type="entry name" value="RimP_N"/>
</dbReference>
<dbReference type="NCBIfam" id="NF002531">
    <property type="entry name" value="PRK02001.1"/>
    <property type="match status" value="1"/>
</dbReference>
<dbReference type="Pfam" id="PF02576">
    <property type="entry name" value="RimP_N"/>
    <property type="match status" value="1"/>
</dbReference>
<keyword evidence="6" id="KW-1185">Reference proteome</keyword>
<dbReference type="OrthoDB" id="9789702at2"/>
<dbReference type="PANTHER" id="PTHR33867:SF1">
    <property type="entry name" value="RIBOSOME MATURATION FACTOR RIMP"/>
    <property type="match status" value="1"/>
</dbReference>
<dbReference type="InterPro" id="IPR003728">
    <property type="entry name" value="Ribosome_maturation_RimP"/>
</dbReference>
<dbReference type="STRING" id="889453.SAMN03080601_00697"/>
<evidence type="ECO:0000313" key="5">
    <source>
        <dbReference type="EMBL" id="SKB52406.1"/>
    </source>
</evidence>
<comment type="subcellular location">
    <subcellularLocation>
        <location evidence="3">Cytoplasm</location>
    </subcellularLocation>
</comment>
<dbReference type="Gene3D" id="3.30.300.70">
    <property type="entry name" value="RimP-like superfamily, N-terminal"/>
    <property type="match status" value="1"/>
</dbReference>
<dbReference type="HAMAP" id="MF_01077">
    <property type="entry name" value="RimP"/>
    <property type="match status" value="1"/>
</dbReference>
<feature type="domain" description="Ribosome maturation factor RimP N-terminal" evidence="4">
    <location>
        <begin position="10"/>
        <end position="75"/>
    </location>
</feature>
<dbReference type="KEGG" id="asx:CDL62_10470"/>
<evidence type="ECO:0000256" key="3">
    <source>
        <dbReference type="HAMAP-Rule" id="MF_01077"/>
    </source>
</evidence>
<keyword evidence="2 3" id="KW-0690">Ribosome biogenesis</keyword>
<organism evidence="5 6">
    <name type="scientific">Alkalitalea saponilacus</name>
    <dbReference type="NCBI Taxonomy" id="889453"/>
    <lineage>
        <taxon>Bacteria</taxon>
        <taxon>Pseudomonadati</taxon>
        <taxon>Bacteroidota</taxon>
        <taxon>Bacteroidia</taxon>
        <taxon>Marinilabiliales</taxon>
        <taxon>Marinilabiliaceae</taxon>
        <taxon>Alkalitalea</taxon>
    </lineage>
</organism>
<dbReference type="GO" id="GO:0005829">
    <property type="term" value="C:cytosol"/>
    <property type="evidence" value="ECO:0007669"/>
    <property type="project" value="TreeGrafter"/>
</dbReference>
<proteinExistence type="inferred from homology"/>
<dbReference type="InterPro" id="IPR035956">
    <property type="entry name" value="RimP_N_sf"/>
</dbReference>
<dbReference type="Proteomes" id="UP000191055">
    <property type="component" value="Unassembled WGS sequence"/>
</dbReference>